<gene>
    <name evidence="2" type="ORF">HNQ61_001930</name>
</gene>
<dbReference type="RefSeq" id="WP_170035704.1">
    <property type="nucleotide sequence ID" value="NZ_JABDTL010000001.1"/>
</dbReference>
<dbReference type="Proteomes" id="UP000582837">
    <property type="component" value="Unassembled WGS sequence"/>
</dbReference>
<sequence length="62" mass="7053">MADEYLEFRVTELATTVAEMGVERAEDHARLRRIVVIGFVAFAAVIIAFMALSIFMMLRCRT</sequence>
<keyword evidence="1" id="KW-0812">Transmembrane</keyword>
<proteinExistence type="predicted"/>
<name>A0A841GNC2_9BACT</name>
<comment type="caution">
    <text evidence="2">The sequence shown here is derived from an EMBL/GenBank/DDBJ whole genome shotgun (WGS) entry which is preliminary data.</text>
</comment>
<evidence type="ECO:0000313" key="3">
    <source>
        <dbReference type="Proteomes" id="UP000582837"/>
    </source>
</evidence>
<keyword evidence="3" id="KW-1185">Reference proteome</keyword>
<dbReference type="AlphaFoldDB" id="A0A841GNC2"/>
<keyword evidence="1" id="KW-0472">Membrane</keyword>
<accession>A0A841GNC2</accession>
<protein>
    <submittedName>
        <fullName evidence="2">Uncharacterized protein</fullName>
    </submittedName>
</protein>
<feature type="transmembrane region" description="Helical" evidence="1">
    <location>
        <begin position="34"/>
        <end position="58"/>
    </location>
</feature>
<dbReference type="EMBL" id="JACHIA010000004">
    <property type="protein sequence ID" value="MBB6070311.1"/>
    <property type="molecule type" value="Genomic_DNA"/>
</dbReference>
<evidence type="ECO:0000256" key="1">
    <source>
        <dbReference type="SAM" id="Phobius"/>
    </source>
</evidence>
<evidence type="ECO:0000313" key="2">
    <source>
        <dbReference type="EMBL" id="MBB6070311.1"/>
    </source>
</evidence>
<organism evidence="2 3">
    <name type="scientific">Longimicrobium terrae</name>
    <dbReference type="NCBI Taxonomy" id="1639882"/>
    <lineage>
        <taxon>Bacteria</taxon>
        <taxon>Pseudomonadati</taxon>
        <taxon>Gemmatimonadota</taxon>
        <taxon>Longimicrobiia</taxon>
        <taxon>Longimicrobiales</taxon>
        <taxon>Longimicrobiaceae</taxon>
        <taxon>Longimicrobium</taxon>
    </lineage>
</organism>
<keyword evidence="1" id="KW-1133">Transmembrane helix</keyword>
<reference evidence="2 3" key="1">
    <citation type="submission" date="2020-08" db="EMBL/GenBank/DDBJ databases">
        <title>Genomic Encyclopedia of Type Strains, Phase IV (KMG-IV): sequencing the most valuable type-strain genomes for metagenomic binning, comparative biology and taxonomic classification.</title>
        <authorList>
            <person name="Goeker M."/>
        </authorList>
    </citation>
    <scope>NUCLEOTIDE SEQUENCE [LARGE SCALE GENOMIC DNA]</scope>
    <source>
        <strain evidence="2 3">DSM 29007</strain>
    </source>
</reference>